<organism evidence="2 3">
    <name type="scientific">Claviceps pazoutovae</name>
    <dbReference type="NCBI Taxonomy" id="1649127"/>
    <lineage>
        <taxon>Eukaryota</taxon>
        <taxon>Fungi</taxon>
        <taxon>Dikarya</taxon>
        <taxon>Ascomycota</taxon>
        <taxon>Pezizomycotina</taxon>
        <taxon>Sordariomycetes</taxon>
        <taxon>Hypocreomycetidae</taxon>
        <taxon>Hypocreales</taxon>
        <taxon>Clavicipitaceae</taxon>
        <taxon>Claviceps</taxon>
    </lineage>
</organism>
<keyword evidence="3" id="KW-1185">Reference proteome</keyword>
<dbReference type="Proteomes" id="UP000706124">
    <property type="component" value="Unassembled WGS sequence"/>
</dbReference>
<dbReference type="InterPro" id="IPR045518">
    <property type="entry name" value="2EXR"/>
</dbReference>
<dbReference type="OrthoDB" id="3501032at2759"/>
<name>A0A9P7MFD5_9HYPO</name>
<accession>A0A9P7MFD5</accession>
<dbReference type="AlphaFoldDB" id="A0A9P7MFD5"/>
<dbReference type="Pfam" id="PF20150">
    <property type="entry name" value="2EXR"/>
    <property type="match status" value="1"/>
</dbReference>
<feature type="domain" description="2EXR" evidence="1">
    <location>
        <begin position="42"/>
        <end position="157"/>
    </location>
</feature>
<gene>
    <name evidence="2" type="ORF">E4U60_007887</name>
</gene>
<protein>
    <recommendedName>
        <fullName evidence="1">2EXR domain-containing protein</fullName>
    </recommendedName>
</protein>
<evidence type="ECO:0000313" key="3">
    <source>
        <dbReference type="Proteomes" id="UP000706124"/>
    </source>
</evidence>
<comment type="caution">
    <text evidence="2">The sequence shown here is derived from an EMBL/GenBank/DDBJ whole genome shotgun (WGS) entry which is preliminary data.</text>
</comment>
<dbReference type="EMBL" id="SRPO01000096">
    <property type="protein sequence ID" value="KAG5941421.1"/>
    <property type="molecule type" value="Genomic_DNA"/>
</dbReference>
<evidence type="ECO:0000313" key="2">
    <source>
        <dbReference type="EMBL" id="KAG5941421.1"/>
    </source>
</evidence>
<sequence length="320" mass="36349">MLASLCNLVSEAICPNDEAKVSVQEPLSEHNSENGDSVPPAFPQFVRLPPELRHQIWCFYCPDLSAKSRVLTFKLGPRSTMLGRPDQYSVTNHSTLAYQTKTLRAMLATHRESRSIAVRKYPDELAMDVVGKLPDELTMDAGSGKAIVRFRKKTDVISLMDFETDRDYFLPDFSNKIENLAVKPMREVTTQDFVWNNDAVVEAIPAIKAMFPNLKRLLSHCPAVFGPRIIMEWCMTDQVHASMVEMDQPRNRLGEDTKTLFCWPDPDAHPSYTLSTAPRLCSLEKMVELGVEIWPIVEYIVHESEKTISYMTNGFYPISL</sequence>
<reference evidence="2 3" key="1">
    <citation type="journal article" date="2020" name="bioRxiv">
        <title>Whole genome comparisons of ergot fungi reveals the divergence and evolution of species within the genus Claviceps are the result of varying mechanisms driving genome evolution and host range expansion.</title>
        <authorList>
            <person name="Wyka S.A."/>
            <person name="Mondo S.J."/>
            <person name="Liu M."/>
            <person name="Dettman J."/>
            <person name="Nalam V."/>
            <person name="Broders K.D."/>
        </authorList>
    </citation>
    <scope>NUCLEOTIDE SEQUENCE [LARGE SCALE GENOMIC DNA]</scope>
    <source>
        <strain evidence="2 3">CCC 1485</strain>
    </source>
</reference>
<proteinExistence type="predicted"/>
<evidence type="ECO:0000259" key="1">
    <source>
        <dbReference type="Pfam" id="PF20150"/>
    </source>
</evidence>